<proteinExistence type="predicted"/>
<organism evidence="2 3">
    <name type="scientific">Necator americanus</name>
    <name type="common">Human hookworm</name>
    <dbReference type="NCBI Taxonomy" id="51031"/>
    <lineage>
        <taxon>Eukaryota</taxon>
        <taxon>Metazoa</taxon>
        <taxon>Ecdysozoa</taxon>
        <taxon>Nematoda</taxon>
        <taxon>Chromadorea</taxon>
        <taxon>Rhabditida</taxon>
        <taxon>Rhabditina</taxon>
        <taxon>Rhabditomorpha</taxon>
        <taxon>Strongyloidea</taxon>
        <taxon>Ancylostomatidae</taxon>
        <taxon>Bunostominae</taxon>
        <taxon>Necator</taxon>
    </lineage>
</organism>
<keyword evidence="3" id="KW-1185">Reference proteome</keyword>
<dbReference type="KEGG" id="nai:NECAME_19212"/>
<name>W2SSN5_NECAM</name>
<evidence type="ECO:0000313" key="2">
    <source>
        <dbReference type="EMBL" id="ETN71712.1"/>
    </source>
</evidence>
<evidence type="ECO:0000313" key="3">
    <source>
        <dbReference type="Proteomes" id="UP000053676"/>
    </source>
</evidence>
<reference evidence="3" key="1">
    <citation type="journal article" date="2014" name="Nat. Genet.">
        <title>Genome of the human hookworm Necator americanus.</title>
        <authorList>
            <person name="Tang Y.T."/>
            <person name="Gao X."/>
            <person name="Rosa B.A."/>
            <person name="Abubucker S."/>
            <person name="Hallsworth-Pepin K."/>
            <person name="Martin J."/>
            <person name="Tyagi R."/>
            <person name="Heizer E."/>
            <person name="Zhang X."/>
            <person name="Bhonagiri-Palsikar V."/>
            <person name="Minx P."/>
            <person name="Warren W.C."/>
            <person name="Wang Q."/>
            <person name="Zhan B."/>
            <person name="Hotez P.J."/>
            <person name="Sternberg P.W."/>
            <person name="Dougall A."/>
            <person name="Gaze S.T."/>
            <person name="Mulvenna J."/>
            <person name="Sotillo J."/>
            <person name="Ranganathan S."/>
            <person name="Rabelo E.M."/>
            <person name="Wilson R.K."/>
            <person name="Felgner P.L."/>
            <person name="Bethony J."/>
            <person name="Hawdon J.M."/>
            <person name="Gasser R.B."/>
            <person name="Loukas A."/>
            <person name="Mitreva M."/>
        </authorList>
    </citation>
    <scope>NUCLEOTIDE SEQUENCE [LARGE SCALE GENOMIC DNA]</scope>
</reference>
<gene>
    <name evidence="2" type="ORF">NECAME_19212</name>
</gene>
<dbReference type="Proteomes" id="UP000053676">
    <property type="component" value="Unassembled WGS sequence"/>
</dbReference>
<dbReference type="EMBL" id="KI667194">
    <property type="protein sequence ID" value="ETN71712.1"/>
    <property type="molecule type" value="Genomic_DNA"/>
</dbReference>
<feature type="region of interest" description="Disordered" evidence="1">
    <location>
        <begin position="1"/>
        <end position="35"/>
    </location>
</feature>
<protein>
    <submittedName>
        <fullName evidence="2">Uncharacterized protein</fullName>
    </submittedName>
</protein>
<evidence type="ECO:0000256" key="1">
    <source>
        <dbReference type="SAM" id="MobiDB-lite"/>
    </source>
</evidence>
<dbReference type="OrthoDB" id="10446008at2759"/>
<dbReference type="AlphaFoldDB" id="W2SSN5"/>
<accession>W2SSN5</accession>
<sequence>MNIEQFNMHDLDDKRHRRRKHRTAASESPARDYKGGIHVRAHHDDGTTEMKVYSASSFHDVPHERRLNIRKL</sequence>